<dbReference type="AlphaFoldDB" id="A0A7C2ID66"/>
<dbReference type="Pfam" id="PF07730">
    <property type="entry name" value="HisKA_3"/>
    <property type="match status" value="1"/>
</dbReference>
<dbReference type="InterPro" id="IPR011712">
    <property type="entry name" value="Sig_transdc_His_kin_sub3_dim/P"/>
</dbReference>
<dbReference type="PANTHER" id="PTHR24421:SF10">
    <property type="entry name" value="NITRATE_NITRITE SENSOR PROTEIN NARQ"/>
    <property type="match status" value="1"/>
</dbReference>
<keyword evidence="3" id="KW-0597">Phosphoprotein</keyword>
<organism evidence="11">
    <name type="scientific">Ammonifex degensii</name>
    <dbReference type="NCBI Taxonomy" id="42838"/>
    <lineage>
        <taxon>Bacteria</taxon>
        <taxon>Bacillati</taxon>
        <taxon>Bacillota</taxon>
        <taxon>Clostridia</taxon>
        <taxon>Thermoanaerobacterales</taxon>
        <taxon>Thermoanaerobacteraceae</taxon>
        <taxon>Ammonifex</taxon>
    </lineage>
</organism>
<evidence type="ECO:0000256" key="6">
    <source>
        <dbReference type="ARBA" id="ARBA00022777"/>
    </source>
</evidence>
<feature type="transmembrane region" description="Helical" evidence="9">
    <location>
        <begin position="6"/>
        <end position="28"/>
    </location>
</feature>
<evidence type="ECO:0000256" key="8">
    <source>
        <dbReference type="ARBA" id="ARBA00023012"/>
    </source>
</evidence>
<keyword evidence="9" id="KW-1133">Transmembrane helix</keyword>
<evidence type="ECO:0000256" key="4">
    <source>
        <dbReference type="ARBA" id="ARBA00022679"/>
    </source>
</evidence>
<dbReference type="Gene3D" id="1.20.5.1930">
    <property type="match status" value="1"/>
</dbReference>
<dbReference type="GO" id="GO:0000155">
    <property type="term" value="F:phosphorelay sensor kinase activity"/>
    <property type="evidence" value="ECO:0007669"/>
    <property type="project" value="InterPro"/>
</dbReference>
<dbReference type="Gene3D" id="3.30.565.10">
    <property type="entry name" value="Histidine kinase-like ATPase, C-terminal domain"/>
    <property type="match status" value="1"/>
</dbReference>
<gene>
    <name evidence="11" type="ORF">ENQ34_03300</name>
</gene>
<protein>
    <recommendedName>
        <fullName evidence="2">histidine kinase</fullName>
        <ecNumber evidence="2">2.7.13.3</ecNumber>
    </recommendedName>
</protein>
<evidence type="ECO:0000256" key="7">
    <source>
        <dbReference type="ARBA" id="ARBA00022840"/>
    </source>
</evidence>
<keyword evidence="5" id="KW-0547">Nucleotide-binding</keyword>
<dbReference type="InterPro" id="IPR003594">
    <property type="entry name" value="HATPase_dom"/>
</dbReference>
<dbReference type="GO" id="GO:0016020">
    <property type="term" value="C:membrane"/>
    <property type="evidence" value="ECO:0007669"/>
    <property type="project" value="InterPro"/>
</dbReference>
<dbReference type="PANTHER" id="PTHR24421">
    <property type="entry name" value="NITRATE/NITRITE SENSOR PROTEIN NARX-RELATED"/>
    <property type="match status" value="1"/>
</dbReference>
<dbReference type="InterPro" id="IPR050482">
    <property type="entry name" value="Sensor_HK_TwoCompSys"/>
</dbReference>
<name>A0A7C2ID66_9THEO</name>
<feature type="transmembrane region" description="Helical" evidence="9">
    <location>
        <begin position="176"/>
        <end position="202"/>
    </location>
</feature>
<keyword evidence="7" id="KW-0067">ATP-binding</keyword>
<dbReference type="EMBL" id="DSMU01000209">
    <property type="protein sequence ID" value="HEL65693.1"/>
    <property type="molecule type" value="Genomic_DNA"/>
</dbReference>
<evidence type="ECO:0000259" key="10">
    <source>
        <dbReference type="SMART" id="SM00387"/>
    </source>
</evidence>
<dbReference type="GO" id="GO:0005524">
    <property type="term" value="F:ATP binding"/>
    <property type="evidence" value="ECO:0007669"/>
    <property type="project" value="UniProtKB-KW"/>
</dbReference>
<dbReference type="InterPro" id="IPR036890">
    <property type="entry name" value="HATPase_C_sf"/>
</dbReference>
<keyword evidence="8" id="KW-0902">Two-component regulatory system</keyword>
<evidence type="ECO:0000256" key="9">
    <source>
        <dbReference type="SAM" id="Phobius"/>
    </source>
</evidence>
<dbReference type="InterPro" id="IPR035965">
    <property type="entry name" value="PAS-like_dom_sf"/>
</dbReference>
<keyword evidence="9" id="KW-0472">Membrane</keyword>
<proteinExistence type="predicted"/>
<evidence type="ECO:0000256" key="1">
    <source>
        <dbReference type="ARBA" id="ARBA00000085"/>
    </source>
</evidence>
<evidence type="ECO:0000313" key="11">
    <source>
        <dbReference type="EMBL" id="HEL65693.1"/>
    </source>
</evidence>
<sequence>MRTLAWISAALVLLLVVPVLLLVNEFCLTPRGISNLARSSAQLAEYYRISLNVERLISSAENYLLHTDPHYLDEFRRYSLETVREELDLYNTADSAAKKKVADLLEENRRYISFVEKEVVSSELQNRSRGDAFLRSEHDYLASSLRGKCYEAVCAARDEVDRVAALVMAGDNRKKLLLFLLSFLPGTLLVIGSCSTLIPMFIQNAHLGYLAANLRNAVILTDQRGVVKKINAAAERLLEVGADTVLNRSLSEILGQFPSLQNILEPFFEVILQKKQLTNYQTVCTCAGRKVFLTIDYYPLFILDKVTGAVMVALPEEGQKDKALLFDSIEAERKKLSIEIHDWIGRYMSTMIHSLDYVLRQHREELPASVREGVARLRDQCQSAAMDMRSIMNEIHPYLLDRVGLIPAVESYVSLFEKTHGVKVFLYYSDRTLRPGRREAIVIYRIIQEALTNVAKHSPATEVDVYFMVQDGVLKIEVSDNGGERAEIAEGTGLWGMKERANLLGGDLVYGYTDTGFAVTLTVPLPREEVSGEPN</sequence>
<evidence type="ECO:0000256" key="5">
    <source>
        <dbReference type="ARBA" id="ARBA00022741"/>
    </source>
</evidence>
<feature type="domain" description="Histidine kinase/HSP90-like ATPase" evidence="10">
    <location>
        <begin position="438"/>
        <end position="527"/>
    </location>
</feature>
<dbReference type="EC" id="2.7.13.3" evidence="2"/>
<dbReference type="GO" id="GO:0046983">
    <property type="term" value="F:protein dimerization activity"/>
    <property type="evidence" value="ECO:0007669"/>
    <property type="project" value="InterPro"/>
</dbReference>
<reference evidence="11" key="1">
    <citation type="journal article" date="2020" name="mSystems">
        <title>Genome- and Community-Level Interaction Insights into Carbon Utilization and Element Cycling Functions of Hydrothermarchaeota in Hydrothermal Sediment.</title>
        <authorList>
            <person name="Zhou Z."/>
            <person name="Liu Y."/>
            <person name="Xu W."/>
            <person name="Pan J."/>
            <person name="Luo Z.H."/>
            <person name="Li M."/>
        </authorList>
    </citation>
    <scope>NUCLEOTIDE SEQUENCE [LARGE SCALE GENOMIC DNA]</scope>
    <source>
        <strain evidence="11">SpSt-300</strain>
    </source>
</reference>
<dbReference type="SUPFAM" id="SSF55785">
    <property type="entry name" value="PYP-like sensor domain (PAS domain)"/>
    <property type="match status" value="1"/>
</dbReference>
<dbReference type="Pfam" id="PF02518">
    <property type="entry name" value="HATPase_c"/>
    <property type="match status" value="1"/>
</dbReference>
<evidence type="ECO:0000256" key="3">
    <source>
        <dbReference type="ARBA" id="ARBA00022553"/>
    </source>
</evidence>
<dbReference type="Gene3D" id="3.30.450.20">
    <property type="entry name" value="PAS domain"/>
    <property type="match status" value="1"/>
</dbReference>
<keyword evidence="4" id="KW-0808">Transferase</keyword>
<keyword evidence="6 11" id="KW-0418">Kinase</keyword>
<keyword evidence="9" id="KW-0812">Transmembrane</keyword>
<dbReference type="SMART" id="SM00387">
    <property type="entry name" value="HATPase_c"/>
    <property type="match status" value="1"/>
</dbReference>
<dbReference type="CDD" id="cd16917">
    <property type="entry name" value="HATPase_UhpB-NarQ-NarX-like"/>
    <property type="match status" value="1"/>
</dbReference>
<accession>A0A7C2ID66</accession>
<evidence type="ECO:0000256" key="2">
    <source>
        <dbReference type="ARBA" id="ARBA00012438"/>
    </source>
</evidence>
<dbReference type="SUPFAM" id="SSF55874">
    <property type="entry name" value="ATPase domain of HSP90 chaperone/DNA topoisomerase II/histidine kinase"/>
    <property type="match status" value="1"/>
</dbReference>
<comment type="caution">
    <text evidence="11">The sequence shown here is derived from an EMBL/GenBank/DDBJ whole genome shotgun (WGS) entry which is preliminary data.</text>
</comment>
<comment type="catalytic activity">
    <reaction evidence="1">
        <text>ATP + protein L-histidine = ADP + protein N-phospho-L-histidine.</text>
        <dbReference type="EC" id="2.7.13.3"/>
    </reaction>
</comment>